<dbReference type="PANTHER" id="PTHR36576:SF2">
    <property type="entry name" value="PROTEIN CON-6, PUTATIVE (AFU_ORTHOLOGUE AFUA_4G03615)-RELATED"/>
    <property type="match status" value="1"/>
</dbReference>
<accession>A0A9W9HNN8</accession>
<feature type="compositionally biased region" description="Basic and acidic residues" evidence="1">
    <location>
        <begin position="1"/>
        <end position="11"/>
    </location>
</feature>
<dbReference type="AlphaFoldDB" id="A0A9W9HNN8"/>
<dbReference type="OrthoDB" id="5419162at2759"/>
<comment type="caution">
    <text evidence="2">The sequence shown here is derived from an EMBL/GenBank/DDBJ whole genome shotgun (WGS) entry which is preliminary data.</text>
</comment>
<dbReference type="Pfam" id="PF10346">
    <property type="entry name" value="Con-6"/>
    <property type="match status" value="2"/>
</dbReference>
<reference evidence="2" key="1">
    <citation type="submission" date="2022-11" db="EMBL/GenBank/DDBJ databases">
        <authorList>
            <person name="Petersen C."/>
        </authorList>
    </citation>
    <scope>NUCLEOTIDE SEQUENCE</scope>
    <source>
        <strain evidence="2">IBT 21917</strain>
    </source>
</reference>
<dbReference type="Proteomes" id="UP001146351">
    <property type="component" value="Unassembled WGS sequence"/>
</dbReference>
<dbReference type="InterPro" id="IPR018824">
    <property type="entry name" value="Conidiation-specific_6"/>
</dbReference>
<name>A0A9W9HNN8_9EURO</name>
<feature type="compositionally biased region" description="Basic and acidic residues" evidence="1">
    <location>
        <begin position="25"/>
        <end position="37"/>
    </location>
</feature>
<evidence type="ECO:0000313" key="2">
    <source>
        <dbReference type="EMBL" id="KAJ5151677.1"/>
    </source>
</evidence>
<gene>
    <name evidence="2" type="ORF">N7492_009972</name>
</gene>
<organism evidence="2 3">
    <name type="scientific">Penicillium capsulatum</name>
    <dbReference type="NCBI Taxonomy" id="69766"/>
    <lineage>
        <taxon>Eukaryota</taxon>
        <taxon>Fungi</taxon>
        <taxon>Dikarya</taxon>
        <taxon>Ascomycota</taxon>
        <taxon>Pezizomycotina</taxon>
        <taxon>Eurotiomycetes</taxon>
        <taxon>Eurotiomycetidae</taxon>
        <taxon>Eurotiales</taxon>
        <taxon>Aspergillaceae</taxon>
        <taxon>Penicillium</taxon>
    </lineage>
</organism>
<dbReference type="InterPro" id="IPR052670">
    <property type="entry name" value="UPF0654_domain"/>
</dbReference>
<reference evidence="2" key="2">
    <citation type="journal article" date="2023" name="IMA Fungus">
        <title>Comparative genomic study of the Penicillium genus elucidates a diverse pangenome and 15 lateral gene transfer events.</title>
        <authorList>
            <person name="Petersen C."/>
            <person name="Sorensen T."/>
            <person name="Nielsen M.R."/>
            <person name="Sondergaard T.E."/>
            <person name="Sorensen J.L."/>
            <person name="Fitzpatrick D.A."/>
            <person name="Frisvad J.C."/>
            <person name="Nielsen K.L."/>
        </authorList>
    </citation>
    <scope>NUCLEOTIDE SEQUENCE</scope>
    <source>
        <strain evidence="2">IBT 21917</strain>
    </source>
</reference>
<evidence type="ECO:0008006" key="4">
    <source>
        <dbReference type="Google" id="ProtNLM"/>
    </source>
</evidence>
<evidence type="ECO:0000256" key="1">
    <source>
        <dbReference type="SAM" id="MobiDB-lite"/>
    </source>
</evidence>
<feature type="compositionally biased region" description="Basic residues" evidence="1">
    <location>
        <begin position="54"/>
        <end position="64"/>
    </location>
</feature>
<proteinExistence type="predicted"/>
<dbReference type="EMBL" id="JAPQKO010000008">
    <property type="protein sequence ID" value="KAJ5151677.1"/>
    <property type="molecule type" value="Genomic_DNA"/>
</dbReference>
<feature type="region of interest" description="Disordered" evidence="1">
    <location>
        <begin position="1"/>
        <end position="85"/>
    </location>
</feature>
<dbReference type="GO" id="GO:0005737">
    <property type="term" value="C:cytoplasm"/>
    <property type="evidence" value="ECO:0007669"/>
    <property type="project" value="TreeGrafter"/>
</dbReference>
<sequence>MGQNTDPEHKLRGYKAATHNPRVSDQARAHAQEEIDKFSSSQSGEDLHASNVKRGLKGAMHNKRVSGEAQQSARERLEEMGEPTE</sequence>
<dbReference type="PANTHER" id="PTHR36576">
    <property type="entry name" value="UPF0654 PROTEIN C11D3.01C-RELATED"/>
    <property type="match status" value="1"/>
</dbReference>
<evidence type="ECO:0000313" key="3">
    <source>
        <dbReference type="Proteomes" id="UP001146351"/>
    </source>
</evidence>
<protein>
    <recommendedName>
        <fullName evidence="4">Conidiation protein Con-6</fullName>
    </recommendedName>
</protein>
<keyword evidence="3" id="KW-1185">Reference proteome</keyword>